<sequence length="185" mass="19923">MASKPLPTNTATAISSGETTQATTPDQATPQPATDPRIEQSVAEFQTFISFIFSVSIFGASTFAVIVRTFLAVSWLCFILSLAVAGYSSSLLFIWRQRAAAAGQEGPRAHGDEARAWEKSWDWVGIPASVLLHLLLVTAFLFLSMAMVAYVGAVGWVAVGCSSLAVVFVLGLSGYQCVNRYRVHR</sequence>
<feature type="transmembrane region" description="Helical" evidence="2">
    <location>
        <begin position="123"/>
        <end position="147"/>
    </location>
</feature>
<feature type="region of interest" description="Disordered" evidence="1">
    <location>
        <begin position="1"/>
        <end position="36"/>
    </location>
</feature>
<feature type="transmembrane region" description="Helical" evidence="2">
    <location>
        <begin position="47"/>
        <end position="67"/>
    </location>
</feature>
<reference evidence="3" key="2">
    <citation type="submission" date="2023-06" db="EMBL/GenBank/DDBJ databases">
        <authorList>
            <consortium name="Lawrence Berkeley National Laboratory"/>
            <person name="Haridas S."/>
            <person name="Hensen N."/>
            <person name="Bonometti L."/>
            <person name="Westerberg I."/>
            <person name="Brannstrom I.O."/>
            <person name="Guillou S."/>
            <person name="Cros-Aarteil S."/>
            <person name="Calhoun S."/>
            <person name="Kuo A."/>
            <person name="Mondo S."/>
            <person name="Pangilinan J."/>
            <person name="Riley R."/>
            <person name="Labutti K."/>
            <person name="Andreopoulos B."/>
            <person name="Lipzen A."/>
            <person name="Chen C."/>
            <person name="Yanf M."/>
            <person name="Daum C."/>
            <person name="Ng V."/>
            <person name="Clum A."/>
            <person name="Steindorff A."/>
            <person name="Ohm R."/>
            <person name="Martin F."/>
            <person name="Silar P."/>
            <person name="Natvig D."/>
            <person name="Lalanne C."/>
            <person name="Gautier V."/>
            <person name="Ament-Velasquez S.L."/>
            <person name="Kruys A."/>
            <person name="Hutchinson M.I."/>
            <person name="Powell A.J."/>
            <person name="Barry K."/>
            <person name="Miller A.N."/>
            <person name="Grigoriev I.V."/>
            <person name="Debuchy R."/>
            <person name="Gladieux P."/>
            <person name="Thoren M.H."/>
            <person name="Johannesson H."/>
        </authorList>
    </citation>
    <scope>NUCLEOTIDE SEQUENCE</scope>
    <source>
        <strain evidence="3">CBS 314.62</strain>
    </source>
</reference>
<name>A0AAE0XAW1_9PEZI</name>
<protein>
    <submittedName>
        <fullName evidence="3">Uncharacterized protein</fullName>
    </submittedName>
</protein>
<proteinExistence type="predicted"/>
<organism evidence="3 4">
    <name type="scientific">Podospora appendiculata</name>
    <dbReference type="NCBI Taxonomy" id="314037"/>
    <lineage>
        <taxon>Eukaryota</taxon>
        <taxon>Fungi</taxon>
        <taxon>Dikarya</taxon>
        <taxon>Ascomycota</taxon>
        <taxon>Pezizomycotina</taxon>
        <taxon>Sordariomycetes</taxon>
        <taxon>Sordariomycetidae</taxon>
        <taxon>Sordariales</taxon>
        <taxon>Podosporaceae</taxon>
        <taxon>Podospora</taxon>
    </lineage>
</organism>
<dbReference type="EMBL" id="JAULSO010000002">
    <property type="protein sequence ID" value="KAK3689063.1"/>
    <property type="molecule type" value="Genomic_DNA"/>
</dbReference>
<feature type="compositionally biased region" description="Low complexity" evidence="1">
    <location>
        <begin position="19"/>
        <end position="35"/>
    </location>
</feature>
<feature type="transmembrane region" description="Helical" evidence="2">
    <location>
        <begin position="73"/>
        <end position="95"/>
    </location>
</feature>
<feature type="transmembrane region" description="Helical" evidence="2">
    <location>
        <begin position="153"/>
        <end position="175"/>
    </location>
</feature>
<dbReference type="Proteomes" id="UP001270362">
    <property type="component" value="Unassembled WGS sequence"/>
</dbReference>
<evidence type="ECO:0000313" key="3">
    <source>
        <dbReference type="EMBL" id="KAK3689063.1"/>
    </source>
</evidence>
<keyword evidence="2" id="KW-1133">Transmembrane helix</keyword>
<dbReference type="AlphaFoldDB" id="A0AAE0XAW1"/>
<keyword evidence="2" id="KW-0472">Membrane</keyword>
<keyword evidence="2" id="KW-0812">Transmembrane</keyword>
<comment type="caution">
    <text evidence="3">The sequence shown here is derived from an EMBL/GenBank/DDBJ whole genome shotgun (WGS) entry which is preliminary data.</text>
</comment>
<keyword evidence="4" id="KW-1185">Reference proteome</keyword>
<evidence type="ECO:0000256" key="2">
    <source>
        <dbReference type="SAM" id="Phobius"/>
    </source>
</evidence>
<accession>A0AAE0XAW1</accession>
<gene>
    <name evidence="3" type="ORF">B0T22DRAFT_440569</name>
</gene>
<evidence type="ECO:0000256" key="1">
    <source>
        <dbReference type="SAM" id="MobiDB-lite"/>
    </source>
</evidence>
<evidence type="ECO:0000313" key="4">
    <source>
        <dbReference type="Proteomes" id="UP001270362"/>
    </source>
</evidence>
<reference evidence="3" key="1">
    <citation type="journal article" date="2023" name="Mol. Phylogenet. Evol.">
        <title>Genome-scale phylogeny and comparative genomics of the fungal order Sordariales.</title>
        <authorList>
            <person name="Hensen N."/>
            <person name="Bonometti L."/>
            <person name="Westerberg I."/>
            <person name="Brannstrom I.O."/>
            <person name="Guillou S."/>
            <person name="Cros-Aarteil S."/>
            <person name="Calhoun S."/>
            <person name="Haridas S."/>
            <person name="Kuo A."/>
            <person name="Mondo S."/>
            <person name="Pangilinan J."/>
            <person name="Riley R."/>
            <person name="LaButti K."/>
            <person name="Andreopoulos B."/>
            <person name="Lipzen A."/>
            <person name="Chen C."/>
            <person name="Yan M."/>
            <person name="Daum C."/>
            <person name="Ng V."/>
            <person name="Clum A."/>
            <person name="Steindorff A."/>
            <person name="Ohm R.A."/>
            <person name="Martin F."/>
            <person name="Silar P."/>
            <person name="Natvig D.O."/>
            <person name="Lalanne C."/>
            <person name="Gautier V."/>
            <person name="Ament-Velasquez S.L."/>
            <person name="Kruys A."/>
            <person name="Hutchinson M.I."/>
            <person name="Powell A.J."/>
            <person name="Barry K."/>
            <person name="Miller A.N."/>
            <person name="Grigoriev I.V."/>
            <person name="Debuchy R."/>
            <person name="Gladieux P."/>
            <person name="Hiltunen Thoren M."/>
            <person name="Johannesson H."/>
        </authorList>
    </citation>
    <scope>NUCLEOTIDE SEQUENCE</scope>
    <source>
        <strain evidence="3">CBS 314.62</strain>
    </source>
</reference>
<feature type="compositionally biased region" description="Polar residues" evidence="1">
    <location>
        <begin position="1"/>
        <end position="18"/>
    </location>
</feature>